<evidence type="ECO:0000256" key="3">
    <source>
        <dbReference type="ARBA" id="ARBA00022679"/>
    </source>
</evidence>
<accession>A0A420H166</accession>
<sequence length="252" mass="27724">MKAEDVRHDDELQMSRRVIRLFIAARSSYAEAALERAVEQRGVRQIVILGAGLDTFAYRSRLPGNARIFEVDHPATQAWKRRRLEQTGIERPDALIYAPVDFESDMLLDGLNAVGFDATQRSFFIWLGVVPYLTEKAIDLTLGAIASLAGGAEVVFDYSDPPTSFSPELLALHEVRAARVAAAGEPFLSYFDPPALHEKLRRLGFSEIDDVIGRRLLSSYLEQATTVAQSAGESGKLRSGGGHVLFAATKFA</sequence>
<keyword evidence="4" id="KW-0949">S-adenosyl-L-methionine</keyword>
<dbReference type="NCBIfam" id="TIGR00027">
    <property type="entry name" value="mthyl_TIGR00027"/>
    <property type="match status" value="1"/>
</dbReference>
<name>A0A420H166_9BURK</name>
<organism evidence="5 6">
    <name type="scientific">Paraburkholderia fungorum</name>
    <dbReference type="NCBI Taxonomy" id="134537"/>
    <lineage>
        <taxon>Bacteria</taxon>
        <taxon>Pseudomonadati</taxon>
        <taxon>Pseudomonadota</taxon>
        <taxon>Betaproteobacteria</taxon>
        <taxon>Burkholderiales</taxon>
        <taxon>Burkholderiaceae</taxon>
        <taxon>Paraburkholderia</taxon>
    </lineage>
</organism>
<dbReference type="AlphaFoldDB" id="A0A420H166"/>
<dbReference type="Proteomes" id="UP000283709">
    <property type="component" value="Unassembled WGS sequence"/>
</dbReference>
<keyword evidence="3" id="KW-0808">Transferase</keyword>
<dbReference type="SUPFAM" id="SSF53335">
    <property type="entry name" value="S-adenosyl-L-methionine-dependent methyltransferases"/>
    <property type="match status" value="1"/>
</dbReference>
<evidence type="ECO:0000256" key="1">
    <source>
        <dbReference type="ARBA" id="ARBA00008138"/>
    </source>
</evidence>
<reference evidence="5 6" key="1">
    <citation type="submission" date="2016-07" db="EMBL/GenBank/DDBJ databases">
        <title>Genome analysis of Burkholderia fungorum ES3-20.</title>
        <authorList>
            <person name="Xu D."/>
            <person name="Yao R."/>
            <person name="Zheng S."/>
        </authorList>
    </citation>
    <scope>NUCLEOTIDE SEQUENCE [LARGE SCALE GENOMIC DNA]</scope>
    <source>
        <strain evidence="5 6">ES3-20</strain>
    </source>
</reference>
<dbReference type="PANTHER" id="PTHR43619:SF2">
    <property type="entry name" value="S-ADENOSYL-L-METHIONINE-DEPENDENT METHYLTRANSFERASES SUPERFAMILY PROTEIN"/>
    <property type="match status" value="1"/>
</dbReference>
<dbReference type="EMBL" id="MCAS01000001">
    <property type="protein sequence ID" value="RKF51101.1"/>
    <property type="molecule type" value="Genomic_DNA"/>
</dbReference>
<dbReference type="GO" id="GO:0032259">
    <property type="term" value="P:methylation"/>
    <property type="evidence" value="ECO:0007669"/>
    <property type="project" value="UniProtKB-KW"/>
</dbReference>
<proteinExistence type="inferred from homology"/>
<dbReference type="Gene3D" id="3.40.50.150">
    <property type="entry name" value="Vaccinia Virus protein VP39"/>
    <property type="match status" value="1"/>
</dbReference>
<protein>
    <recommendedName>
        <fullName evidence="4">S-adenosyl-L-methionine-dependent methyltransferase</fullName>
        <ecNumber evidence="4">2.1.1.-</ecNumber>
    </recommendedName>
</protein>
<dbReference type="InterPro" id="IPR007213">
    <property type="entry name" value="Ppm1/Ppm2/Tcmp"/>
</dbReference>
<evidence type="ECO:0000313" key="5">
    <source>
        <dbReference type="EMBL" id="RKF51101.1"/>
    </source>
</evidence>
<dbReference type="InterPro" id="IPR011610">
    <property type="entry name" value="SAM_mthyl_Trfase_ML2640-like"/>
</dbReference>
<gene>
    <name evidence="5" type="ORF">BCY88_02845</name>
</gene>
<dbReference type="PANTHER" id="PTHR43619">
    <property type="entry name" value="S-ADENOSYL-L-METHIONINE-DEPENDENT METHYLTRANSFERASE YKTD-RELATED"/>
    <property type="match status" value="1"/>
</dbReference>
<dbReference type="InterPro" id="IPR029063">
    <property type="entry name" value="SAM-dependent_MTases_sf"/>
</dbReference>
<keyword evidence="2 4" id="KW-0489">Methyltransferase</keyword>
<dbReference type="GO" id="GO:0008168">
    <property type="term" value="F:methyltransferase activity"/>
    <property type="evidence" value="ECO:0007669"/>
    <property type="project" value="UniProtKB-UniRule"/>
</dbReference>
<dbReference type="Pfam" id="PF04072">
    <property type="entry name" value="LCM"/>
    <property type="match status" value="1"/>
</dbReference>
<comment type="caution">
    <text evidence="5">The sequence shown here is derived from an EMBL/GenBank/DDBJ whole genome shotgun (WGS) entry which is preliminary data.</text>
</comment>
<evidence type="ECO:0000256" key="4">
    <source>
        <dbReference type="RuleBase" id="RU362030"/>
    </source>
</evidence>
<comment type="similarity">
    <text evidence="1 4">Belongs to the UPF0677 family.</text>
</comment>
<evidence type="ECO:0000313" key="6">
    <source>
        <dbReference type="Proteomes" id="UP000283709"/>
    </source>
</evidence>
<evidence type="ECO:0000256" key="2">
    <source>
        <dbReference type="ARBA" id="ARBA00022603"/>
    </source>
</evidence>
<dbReference type="EC" id="2.1.1.-" evidence="4"/>
<comment type="function">
    <text evidence="4">Exhibits S-adenosyl-L-methionine-dependent methyltransferase activity.</text>
</comment>